<sequence length="389" mass="43421">MHNATSHARHTFKLSLLAVAIGAASFSAIEQASAFTAYEDANNRFIINGRIAGNYTWNRGGVDGEDNFKNQASRINLVYEHYFADDWTALARTEWGFDPFFENGDDNHTKRHQYVGVKHPVYGTVLLGQQWSIYYDMVGIMTDQLWVYGAEAQGSFNGNMGNGFQGLSRPNQSISYRNTWDDLTWGLMYGTSTGENKSDLVGFDSVTGNPEYVSRGGERRYFAQTALSWKASEDLTLAAAYNYSRIEQHYVTSDAGQVTEDPNVNAWLLGASWTPGNWYLAVTAGEQRNLRGQGNGAYQSARGYEGVARYTFPELTSFGDVQLYSAVNRYEDKDTSQRASYYVLGTALVAFDSKLILALEHRFNDNKTASGSNTTADKDSTALLVRYNY</sequence>
<gene>
    <name evidence="6" type="ORF">A5892_18840</name>
</gene>
<evidence type="ECO:0000313" key="7">
    <source>
        <dbReference type="Proteomes" id="UP000077875"/>
    </source>
</evidence>
<comment type="subcellular location">
    <subcellularLocation>
        <location evidence="1">Cell outer membrane</location>
        <topology evidence="1">Multi-pass membrane protein</topology>
    </subcellularLocation>
</comment>
<keyword evidence="2 4" id="KW-0732">Signal</keyword>
<dbReference type="PANTHER" id="PTHR34501">
    <property type="entry name" value="PROTEIN YDDL-RELATED"/>
    <property type="match status" value="1"/>
</dbReference>
<dbReference type="InterPro" id="IPR023614">
    <property type="entry name" value="Porin_dom_sf"/>
</dbReference>
<dbReference type="Proteomes" id="UP000077875">
    <property type="component" value="Chromosome"/>
</dbReference>
<accession>A0A172YJ54</accession>
<organism evidence="6 7">
    <name type="scientific">Halotalea alkalilenta</name>
    <dbReference type="NCBI Taxonomy" id="376489"/>
    <lineage>
        <taxon>Bacteria</taxon>
        <taxon>Pseudomonadati</taxon>
        <taxon>Pseudomonadota</taxon>
        <taxon>Gammaproteobacteria</taxon>
        <taxon>Oceanospirillales</taxon>
        <taxon>Halomonadaceae</taxon>
        <taxon>Halotalea</taxon>
    </lineage>
</organism>
<dbReference type="CDD" id="cd00342">
    <property type="entry name" value="gram_neg_porins"/>
    <property type="match status" value="1"/>
</dbReference>
<proteinExistence type="predicted"/>
<dbReference type="AlphaFoldDB" id="A0A172YJ54"/>
<reference evidence="6 7" key="1">
    <citation type="submission" date="2016-04" db="EMBL/GenBank/DDBJ databases">
        <title>Complete Genome Sequence of Halotalea alkalilenta IHB B 13600.</title>
        <authorList>
            <person name="Swarnkar M.K."/>
            <person name="Sharma A."/>
            <person name="Kaushal K."/>
            <person name="Soni R."/>
            <person name="Rana S."/>
            <person name="Singh A.K."/>
            <person name="Gulati A."/>
        </authorList>
    </citation>
    <scope>NUCLEOTIDE SEQUENCE [LARGE SCALE GENOMIC DNA]</scope>
    <source>
        <strain evidence="6 7">IHB B 13600</strain>
    </source>
</reference>
<dbReference type="GO" id="GO:0009279">
    <property type="term" value="C:cell outer membrane"/>
    <property type="evidence" value="ECO:0007669"/>
    <property type="project" value="UniProtKB-SubCell"/>
</dbReference>
<evidence type="ECO:0000256" key="1">
    <source>
        <dbReference type="ARBA" id="ARBA00004571"/>
    </source>
</evidence>
<feature type="domain" description="Porin" evidence="5">
    <location>
        <begin position="23"/>
        <end position="335"/>
    </location>
</feature>
<dbReference type="InterPro" id="IPR033900">
    <property type="entry name" value="Gram_neg_porin_domain"/>
</dbReference>
<evidence type="ECO:0000313" key="6">
    <source>
        <dbReference type="EMBL" id="ANF59258.1"/>
    </source>
</evidence>
<dbReference type="Gene3D" id="2.40.160.10">
    <property type="entry name" value="Porin"/>
    <property type="match status" value="1"/>
</dbReference>
<keyword evidence="7" id="KW-1185">Reference proteome</keyword>
<evidence type="ECO:0000256" key="3">
    <source>
        <dbReference type="ARBA" id="ARBA00023136"/>
    </source>
</evidence>
<dbReference type="InterPro" id="IPR050298">
    <property type="entry name" value="Gram-neg_bact_OMP"/>
</dbReference>
<dbReference type="GO" id="GO:0015288">
    <property type="term" value="F:porin activity"/>
    <property type="evidence" value="ECO:0007669"/>
    <property type="project" value="InterPro"/>
</dbReference>
<evidence type="ECO:0000259" key="5">
    <source>
        <dbReference type="Pfam" id="PF13609"/>
    </source>
</evidence>
<feature type="signal peptide" evidence="4">
    <location>
        <begin position="1"/>
        <end position="34"/>
    </location>
</feature>
<protein>
    <recommendedName>
        <fullName evidence="5">Porin domain-containing protein</fullName>
    </recommendedName>
</protein>
<dbReference type="PANTHER" id="PTHR34501:SF2">
    <property type="entry name" value="OUTER MEMBRANE PORIN F-RELATED"/>
    <property type="match status" value="1"/>
</dbReference>
<dbReference type="SUPFAM" id="SSF56935">
    <property type="entry name" value="Porins"/>
    <property type="match status" value="1"/>
</dbReference>
<feature type="chain" id="PRO_5008004754" description="Porin domain-containing protein" evidence="4">
    <location>
        <begin position="35"/>
        <end position="389"/>
    </location>
</feature>
<dbReference type="EMBL" id="CP015243">
    <property type="protein sequence ID" value="ANF59258.1"/>
    <property type="molecule type" value="Genomic_DNA"/>
</dbReference>
<dbReference type="KEGG" id="haa:A5892_18840"/>
<dbReference type="RefSeq" id="WP_064124096.1">
    <property type="nucleotide sequence ID" value="NZ_CP015243.1"/>
</dbReference>
<keyword evidence="3" id="KW-0472">Membrane</keyword>
<evidence type="ECO:0000256" key="4">
    <source>
        <dbReference type="SAM" id="SignalP"/>
    </source>
</evidence>
<dbReference type="Pfam" id="PF13609">
    <property type="entry name" value="Porin_4"/>
    <property type="match status" value="1"/>
</dbReference>
<name>A0A172YJ54_9GAMM</name>
<evidence type="ECO:0000256" key="2">
    <source>
        <dbReference type="ARBA" id="ARBA00022729"/>
    </source>
</evidence>